<feature type="compositionally biased region" description="Basic and acidic residues" evidence="9">
    <location>
        <begin position="692"/>
        <end position="709"/>
    </location>
</feature>
<feature type="domain" description="Leucine-rich repeat-containing N-terminal plant-type" evidence="12">
    <location>
        <begin position="30"/>
        <end position="67"/>
    </location>
</feature>
<keyword evidence="8" id="KW-0325">Glycoprotein</keyword>
<feature type="transmembrane region" description="Helical" evidence="10">
    <location>
        <begin position="1146"/>
        <end position="1168"/>
    </location>
</feature>
<keyword evidence="6 10" id="KW-1133">Transmembrane helix</keyword>
<dbReference type="HOGENOM" id="CLU_250652_0_0_1"/>
<dbReference type="SMART" id="SM00365">
    <property type="entry name" value="LRR_SD22"/>
    <property type="match status" value="3"/>
</dbReference>
<evidence type="ECO:0000256" key="10">
    <source>
        <dbReference type="SAM" id="Phobius"/>
    </source>
</evidence>
<dbReference type="GO" id="GO:0016020">
    <property type="term" value="C:membrane"/>
    <property type="evidence" value="ECO:0007669"/>
    <property type="project" value="UniProtKB-SubCell"/>
</dbReference>
<sequence>MAMAMTMLFRISAFLLLLCSVKATDDSGAETEAEALLRWKSTLINATSLSSWSMANSTCSWFGVTCDTAGHVTNVSLPRARLNGTLDAFYSAAFQNLTTINLQDNSLVGTIPANICMLHTLTYLYLSCNDLTGAIPYQLSKLPRLAHLDLGDNHLTNPEYAMFFTPMPCLEFLSLYDNHLNGIFPEFILNSTRPIPDSLPEIAPNLRHLDFSNNGFHGSIPHSLSRLQKLQALYLHRNNLTGAIPDELGNLTNLEALGLSSNRLVGSLPPSLARMQRLSYFGIGSNYINDSMAFDVSNNMLTGSTPSLISNWTNLRYLVLFNNKFTGAIVGEIGNLAHLHEVDMSKNGFTGKIPLSICNASLQYLAISDNHLEGELPECLWNLTNLIFMDLSSNGFSGQVPTSSNYESSLKSLHLSNNNLSGRFPTVLKNLKNLVVLDLGHNKISGVIPSWVGESNPLLRILRLRSNLFHGSIPCQLSKLSQLQLLDLAENNFIGSGTEYTFQGSHDCVIGIDLSSNFLSGEIPSELTNLRGLQLLNMSRNVLYGGIPNDIGNLTSHIPPSISKLTFLNWLNLSNNLLSGEIPTGNQLRTLDDPSIYANNPGLCGFPLKIPCSNHSSSTSRLERAKEHHQELETLWLYCSVTAGAVFGVWLCFGALFFCNAWRLAFFSRIDAMQQKLMQNITHLKHLRRARHDAGDVGPRRRVGDERGVGPEQAAVPEHRAVVAEVEPTNTTACRRGARGGEIRWSSSGRRFWLKEWLRRRRASSSIPASLPELRERKNSLGTSSGSARMVAGSAAMALHSLFHVSIILLLCTARCKAADSESAALLKWKSTLIAASSLTSWSVANSTCSWFGVTCDHGGHVTELNLESAGLKALQSLHLSNNNFSGFFPTMLKNLKSLAVLDLGHNKIYGTIPSWIGERNPLLRILQLRSNRLYGRIPWQISKLSHLQLLDLAENDFVGPIPSSFANLSSMQPETRDKLYSPIQLYYIAITWKGMEYTFQGIRASVIGVDTSSNLLSGEIPSELTILRGLQYLNISRNYICGGIPLEIGNLTYLESLDLSWNKLSGPIPPSISNLMSLCKLNLSNNLLSGEIPTGDQLQTLDDPSIYGNNLGLCGFPLKISCSNNSSYRATLVAVKEHHQELETLWMYCSVMAGAVFGFWLWFGALFSCSHSSTLLSNNTEHNKNPRGKISTIILRNSDDRSEEIVWLPGSISTTPSPAVLHLPLALPPAPAPPYRRSAKDEQWAMPMTRCK</sequence>
<feature type="signal peptide" evidence="11">
    <location>
        <begin position="1"/>
        <end position="23"/>
    </location>
</feature>
<evidence type="ECO:0000256" key="2">
    <source>
        <dbReference type="ARBA" id="ARBA00022614"/>
    </source>
</evidence>
<dbReference type="GO" id="GO:0009791">
    <property type="term" value="P:post-embryonic development"/>
    <property type="evidence" value="ECO:0007669"/>
    <property type="project" value="UniProtKB-ARBA"/>
</dbReference>
<evidence type="ECO:0000256" key="1">
    <source>
        <dbReference type="ARBA" id="ARBA00004167"/>
    </source>
</evidence>
<accession>A0A0E0CG01</accession>
<keyword evidence="4 11" id="KW-0732">Signal</keyword>
<name>A0A0E0CG01_9ORYZ</name>
<reference evidence="13" key="2">
    <citation type="submission" date="2018-05" db="EMBL/GenBank/DDBJ databases">
        <title>OmerRS3 (Oryza meridionalis Reference Sequence Version 3).</title>
        <authorList>
            <person name="Zhang J."/>
            <person name="Kudrna D."/>
            <person name="Lee S."/>
            <person name="Talag J."/>
            <person name="Welchert J."/>
            <person name="Wing R.A."/>
        </authorList>
    </citation>
    <scope>NUCLEOTIDE SEQUENCE [LARGE SCALE GENOMIC DNA]</scope>
    <source>
        <strain evidence="13">cv. OR44</strain>
    </source>
</reference>
<keyword evidence="7 10" id="KW-0472">Membrane</keyword>
<feature type="region of interest" description="Disordered" evidence="9">
    <location>
        <begin position="690"/>
        <end position="714"/>
    </location>
</feature>
<feature type="domain" description="Leucine-rich repeat-containing N-terminal plant-type" evidence="12">
    <location>
        <begin position="820"/>
        <end position="857"/>
    </location>
</feature>
<dbReference type="FunFam" id="3.80.10.10:FF:000400">
    <property type="entry name" value="Nuclear pore complex protein NUP107"/>
    <property type="match status" value="2"/>
</dbReference>
<feature type="chain" id="PRO_5002355848" description="Leucine-rich repeat-containing N-terminal plant-type domain-containing protein" evidence="11">
    <location>
        <begin position="24"/>
        <end position="1253"/>
    </location>
</feature>
<keyword evidence="14" id="KW-1185">Reference proteome</keyword>
<keyword evidence="3 10" id="KW-0812">Transmembrane</keyword>
<dbReference type="InterPro" id="IPR032675">
    <property type="entry name" value="LRR_dom_sf"/>
</dbReference>
<dbReference type="SUPFAM" id="SSF52058">
    <property type="entry name" value="L domain-like"/>
    <property type="match status" value="3"/>
</dbReference>
<evidence type="ECO:0000256" key="7">
    <source>
        <dbReference type="ARBA" id="ARBA00023136"/>
    </source>
</evidence>
<dbReference type="InterPro" id="IPR003591">
    <property type="entry name" value="Leu-rich_rpt_typical-subtyp"/>
</dbReference>
<dbReference type="Pfam" id="PF08263">
    <property type="entry name" value="LRRNT_2"/>
    <property type="match status" value="2"/>
</dbReference>
<dbReference type="EnsemblPlants" id="OMERI02G05500.1">
    <property type="protein sequence ID" value="OMERI02G05500.1"/>
    <property type="gene ID" value="OMERI02G05500"/>
</dbReference>
<evidence type="ECO:0000256" key="6">
    <source>
        <dbReference type="ARBA" id="ARBA00022989"/>
    </source>
</evidence>
<evidence type="ECO:0000256" key="3">
    <source>
        <dbReference type="ARBA" id="ARBA00022692"/>
    </source>
</evidence>
<evidence type="ECO:0000313" key="13">
    <source>
        <dbReference type="EnsemblPlants" id="OMERI02G05500.1"/>
    </source>
</evidence>
<dbReference type="STRING" id="40149.A0A0E0CG01"/>
<proteinExistence type="predicted"/>
<dbReference type="PROSITE" id="PS51450">
    <property type="entry name" value="LRR"/>
    <property type="match status" value="1"/>
</dbReference>
<dbReference type="PANTHER" id="PTHR48065">
    <property type="entry name" value="OS10G0469600 PROTEIN"/>
    <property type="match status" value="1"/>
</dbReference>
<dbReference type="InterPro" id="IPR001611">
    <property type="entry name" value="Leu-rich_rpt"/>
</dbReference>
<dbReference type="Pfam" id="PF13855">
    <property type="entry name" value="LRR_8"/>
    <property type="match status" value="4"/>
</dbReference>
<dbReference type="Gramene" id="OMERI02G05500.1">
    <property type="protein sequence ID" value="OMERI02G05500.1"/>
    <property type="gene ID" value="OMERI02G05500"/>
</dbReference>
<dbReference type="InterPro" id="IPR013210">
    <property type="entry name" value="LRR_N_plant-typ"/>
</dbReference>
<dbReference type="Pfam" id="PF00560">
    <property type="entry name" value="LRR_1"/>
    <property type="match status" value="7"/>
</dbReference>
<reference evidence="13" key="1">
    <citation type="submission" date="2015-04" db="UniProtKB">
        <authorList>
            <consortium name="EnsemblPlants"/>
        </authorList>
    </citation>
    <scope>IDENTIFICATION</scope>
</reference>
<evidence type="ECO:0000256" key="5">
    <source>
        <dbReference type="ARBA" id="ARBA00022737"/>
    </source>
</evidence>
<dbReference type="FunFam" id="3.80.10.10:FF:000233">
    <property type="entry name" value="Leucine-rich repeat receptor-like protein kinase TDR"/>
    <property type="match status" value="1"/>
</dbReference>
<dbReference type="PANTHER" id="PTHR48065:SF57">
    <property type="entry name" value="LEUCINE-RICH REPEAT-CONTAINING N-TERMINAL PLANT-TYPE DOMAIN-CONTAINING PROTEIN"/>
    <property type="match status" value="1"/>
</dbReference>
<evidence type="ECO:0000256" key="4">
    <source>
        <dbReference type="ARBA" id="ARBA00022729"/>
    </source>
</evidence>
<evidence type="ECO:0000256" key="9">
    <source>
        <dbReference type="SAM" id="MobiDB-lite"/>
    </source>
</evidence>
<organism evidence="13">
    <name type="scientific">Oryza meridionalis</name>
    <dbReference type="NCBI Taxonomy" id="40149"/>
    <lineage>
        <taxon>Eukaryota</taxon>
        <taxon>Viridiplantae</taxon>
        <taxon>Streptophyta</taxon>
        <taxon>Embryophyta</taxon>
        <taxon>Tracheophyta</taxon>
        <taxon>Spermatophyta</taxon>
        <taxon>Magnoliopsida</taxon>
        <taxon>Liliopsida</taxon>
        <taxon>Poales</taxon>
        <taxon>Poaceae</taxon>
        <taxon>BOP clade</taxon>
        <taxon>Oryzoideae</taxon>
        <taxon>Oryzeae</taxon>
        <taxon>Oryzinae</taxon>
        <taxon>Oryza</taxon>
    </lineage>
</organism>
<dbReference type="FunFam" id="3.80.10.10:FF:000383">
    <property type="entry name" value="Leucine-rich repeat receptor protein kinase EMS1"/>
    <property type="match status" value="2"/>
</dbReference>
<dbReference type="Gene3D" id="3.80.10.10">
    <property type="entry name" value="Ribonuclease Inhibitor"/>
    <property type="match status" value="5"/>
</dbReference>
<keyword evidence="5" id="KW-0677">Repeat</keyword>
<evidence type="ECO:0000256" key="8">
    <source>
        <dbReference type="ARBA" id="ARBA00023180"/>
    </source>
</evidence>
<dbReference type="Proteomes" id="UP000008021">
    <property type="component" value="Chromosome 2"/>
</dbReference>
<comment type="subcellular location">
    <subcellularLocation>
        <location evidence="1">Membrane</location>
        <topology evidence="1">Single-pass membrane protein</topology>
    </subcellularLocation>
</comment>
<evidence type="ECO:0000259" key="12">
    <source>
        <dbReference type="Pfam" id="PF08263"/>
    </source>
</evidence>
<dbReference type="SMART" id="SM00369">
    <property type="entry name" value="LRR_TYP"/>
    <property type="match status" value="12"/>
</dbReference>
<keyword evidence="2" id="KW-0433">Leucine-rich repeat</keyword>
<evidence type="ECO:0000313" key="14">
    <source>
        <dbReference type="Proteomes" id="UP000008021"/>
    </source>
</evidence>
<protein>
    <recommendedName>
        <fullName evidence="12">Leucine-rich repeat-containing N-terminal plant-type domain-containing protein</fullName>
    </recommendedName>
</protein>
<evidence type="ECO:0000256" key="11">
    <source>
        <dbReference type="SAM" id="SignalP"/>
    </source>
</evidence>
<dbReference type="AlphaFoldDB" id="A0A0E0CG01"/>